<protein>
    <submittedName>
        <fullName evidence="1">Uncharacterized protein</fullName>
    </submittedName>
</protein>
<dbReference type="EMBL" id="HBGQ01013067">
    <property type="protein sequence ID" value="CAD9376413.1"/>
    <property type="molecule type" value="Transcribed_RNA"/>
</dbReference>
<gene>
    <name evidence="1" type="ORF">AAND1436_LOCUS6400</name>
</gene>
<evidence type="ECO:0000313" key="1">
    <source>
        <dbReference type="EMBL" id="CAD9376413.1"/>
    </source>
</evidence>
<sequence length="120" mass="13005">MGRGSWRLLRKPSLGQLPLVDDSALVEAVLLDHLAVVEHVELLRGILASKEHDGLLATRVIGHEVGHIVHVIADDDPTVLLRRVLSYLGLADGHGWLAFGRLEAASRTQGPRKRVSSLSG</sequence>
<dbReference type="AlphaFoldDB" id="A0A7S2ASQ3"/>
<proteinExistence type="predicted"/>
<name>A0A7S2ASQ3_9DINO</name>
<accession>A0A7S2ASQ3</accession>
<reference evidence="1" key="1">
    <citation type="submission" date="2021-01" db="EMBL/GenBank/DDBJ databases">
        <authorList>
            <person name="Corre E."/>
            <person name="Pelletier E."/>
            <person name="Niang G."/>
            <person name="Scheremetjew M."/>
            <person name="Finn R."/>
            <person name="Kale V."/>
            <person name="Holt S."/>
            <person name="Cochrane G."/>
            <person name="Meng A."/>
            <person name="Brown T."/>
            <person name="Cohen L."/>
        </authorList>
    </citation>
    <scope>NUCLEOTIDE SEQUENCE</scope>
    <source>
        <strain evidence="1">CCMP2222</strain>
    </source>
</reference>
<organism evidence="1">
    <name type="scientific">Alexandrium andersonii</name>
    <dbReference type="NCBI Taxonomy" id="327968"/>
    <lineage>
        <taxon>Eukaryota</taxon>
        <taxon>Sar</taxon>
        <taxon>Alveolata</taxon>
        <taxon>Dinophyceae</taxon>
        <taxon>Gonyaulacales</taxon>
        <taxon>Pyrocystaceae</taxon>
        <taxon>Alexandrium</taxon>
    </lineage>
</organism>